<dbReference type="PANTHER" id="PTHR35585">
    <property type="entry name" value="HHE DOMAIN PROTEIN (AFU_ORTHOLOGUE AFUA_4G00730)"/>
    <property type="match status" value="1"/>
</dbReference>
<dbReference type="InterPro" id="IPR012312">
    <property type="entry name" value="Hemerythrin-like"/>
</dbReference>
<reference evidence="3 4" key="1">
    <citation type="submission" date="2018-07" db="EMBL/GenBank/DDBJ databases">
        <title>Genomic Encyclopedia of Type Strains, Phase III (KMG-III): the genomes of soil and plant-associated and newly described type strains.</title>
        <authorList>
            <person name="Whitman W."/>
        </authorList>
    </citation>
    <scope>NUCLEOTIDE SEQUENCE [LARGE SCALE GENOMIC DNA]</scope>
    <source>
        <strain evidence="3 4">CECT 8575</strain>
    </source>
</reference>
<organism evidence="3 4">
    <name type="scientific">Halopolyspora algeriensis</name>
    <dbReference type="NCBI Taxonomy" id="1500506"/>
    <lineage>
        <taxon>Bacteria</taxon>
        <taxon>Bacillati</taxon>
        <taxon>Actinomycetota</taxon>
        <taxon>Actinomycetes</taxon>
        <taxon>Actinomycetes incertae sedis</taxon>
        <taxon>Halopolyspora</taxon>
    </lineage>
</organism>
<evidence type="ECO:0000256" key="1">
    <source>
        <dbReference type="SAM" id="MobiDB-lite"/>
    </source>
</evidence>
<dbReference type="Pfam" id="PF01814">
    <property type="entry name" value="Hemerythrin"/>
    <property type="match status" value="1"/>
</dbReference>
<dbReference type="AlphaFoldDB" id="A0A368VWW8"/>
<comment type="caution">
    <text evidence="3">The sequence shown here is derived from an EMBL/GenBank/DDBJ whole genome shotgun (WGS) entry which is preliminary data.</text>
</comment>
<gene>
    <name evidence="3" type="ORF">DFQ14_104236</name>
</gene>
<protein>
    <submittedName>
        <fullName evidence="3">Hemerythrin HHE cation binding domain-containing protein</fullName>
    </submittedName>
</protein>
<sequence>MALMDAIELLKHDHRMVEQLFRDYQAAASDQQRRGVVELVVRELSKHAALEELMVYPLAKKVLPDGAQEIDEHLAEHMGVKKTLATLDGLSAGDQRTDELLAELQTEIEQHVAEEEGEMLPRLRDAVDQQALDELGEALDTAKRTAPTRPHPHAPNEPPGLAMAGPVAAIYDRFRDRLQGRPTT</sequence>
<dbReference type="Gene3D" id="1.20.120.520">
    <property type="entry name" value="nmb1532 protein domain like"/>
    <property type="match status" value="1"/>
</dbReference>
<evidence type="ECO:0000259" key="2">
    <source>
        <dbReference type="Pfam" id="PF01814"/>
    </source>
</evidence>
<keyword evidence="4" id="KW-1185">Reference proteome</keyword>
<dbReference type="PANTHER" id="PTHR35585:SF1">
    <property type="entry name" value="HHE DOMAIN PROTEIN (AFU_ORTHOLOGUE AFUA_4G00730)"/>
    <property type="match status" value="1"/>
</dbReference>
<proteinExistence type="predicted"/>
<name>A0A368VWW8_9ACTN</name>
<evidence type="ECO:0000313" key="4">
    <source>
        <dbReference type="Proteomes" id="UP000253495"/>
    </source>
</evidence>
<accession>A0A368VWW8</accession>
<feature type="domain" description="Hemerythrin-like" evidence="2">
    <location>
        <begin position="6"/>
        <end position="123"/>
    </location>
</feature>
<feature type="region of interest" description="Disordered" evidence="1">
    <location>
        <begin position="143"/>
        <end position="163"/>
    </location>
</feature>
<evidence type="ECO:0000313" key="3">
    <source>
        <dbReference type="EMBL" id="RCW44647.1"/>
    </source>
</evidence>
<dbReference type="Proteomes" id="UP000253495">
    <property type="component" value="Unassembled WGS sequence"/>
</dbReference>
<dbReference type="EMBL" id="QPJC01000004">
    <property type="protein sequence ID" value="RCW44647.1"/>
    <property type="molecule type" value="Genomic_DNA"/>
</dbReference>